<reference evidence="1 2" key="1">
    <citation type="submission" date="2015-06" db="EMBL/GenBank/DDBJ databases">
        <title>Complete genome sequence of Bacillus cereus phage PBC2.</title>
        <authorList>
            <person name="Kong M."/>
            <person name="Ryu S."/>
        </authorList>
    </citation>
    <scope>NUCLEOTIDE SEQUENCE [LARGE SCALE GENOMIC DNA]</scope>
</reference>
<evidence type="ECO:0000313" key="1">
    <source>
        <dbReference type="EMBL" id="AKQ08478.1"/>
    </source>
</evidence>
<proteinExistence type="predicted"/>
<sequence length="99" mass="11427">MKNFFKRLFGKKEEPVDKDLEMVRYATEHNVAIIVGSQITYNKMRGISKAITVLRIGKNFTFEVKGATVDKAILHDTVDEEMKNLIITHTQIEIVEMEK</sequence>
<dbReference type="EMBL" id="KT070867">
    <property type="protein sequence ID" value="AKQ08478.1"/>
    <property type="molecule type" value="Genomic_DNA"/>
</dbReference>
<gene>
    <name evidence="1" type="ORF">PBC2_163</name>
</gene>
<dbReference type="Proteomes" id="UP000223102">
    <property type="component" value="Segment"/>
</dbReference>
<protein>
    <submittedName>
        <fullName evidence="1">Uncharacterized protein</fullName>
    </submittedName>
</protein>
<name>A0A218KC67_9CAUD</name>
<keyword evidence="2" id="KW-1185">Reference proteome</keyword>
<organism evidence="1 2">
    <name type="scientific">Bacillus phage PBC2</name>
    <dbReference type="NCBI Taxonomy" id="1675029"/>
    <lineage>
        <taxon>Viruses</taxon>
        <taxon>Duplodnaviria</taxon>
        <taxon>Heunggongvirae</taxon>
        <taxon>Uroviricota</taxon>
        <taxon>Caudoviricetes</taxon>
        <taxon>Andregratiavirinae</taxon>
        <taxon>Haetaevirus</taxon>
        <taxon>Haetaevirus PBC2</taxon>
    </lineage>
</organism>
<evidence type="ECO:0000313" key="2">
    <source>
        <dbReference type="Proteomes" id="UP000223102"/>
    </source>
</evidence>
<accession>A0A218KC67</accession>